<dbReference type="Pfam" id="PF10217">
    <property type="entry name" value="DUF2039"/>
    <property type="match status" value="1"/>
</dbReference>
<protein>
    <submittedName>
        <fullName evidence="3">Uncharacterized protein</fullName>
    </submittedName>
</protein>
<dbReference type="AlphaFoldDB" id="A0A0P4WEY0"/>
<accession>A0A0P4WEY0</accession>
<feature type="compositionally biased region" description="Basic and acidic residues" evidence="2">
    <location>
        <begin position="157"/>
        <end position="168"/>
    </location>
</feature>
<dbReference type="PANTHER" id="PTHR22876">
    <property type="entry name" value="ZGC:101016"/>
    <property type="match status" value="1"/>
</dbReference>
<proteinExistence type="predicted"/>
<dbReference type="PANTHER" id="PTHR22876:SF5">
    <property type="entry name" value="CHROMOSOME 9 OPEN READING FRAME 85"/>
    <property type="match status" value="1"/>
</dbReference>
<dbReference type="EMBL" id="GDRN01037016">
    <property type="protein sequence ID" value="JAI67317.1"/>
    <property type="molecule type" value="Transcribed_RNA"/>
</dbReference>
<keyword evidence="1" id="KW-0175">Coiled coil</keyword>
<feature type="coiled-coil region" evidence="1">
    <location>
        <begin position="113"/>
        <end position="140"/>
    </location>
</feature>
<feature type="region of interest" description="Disordered" evidence="2">
    <location>
        <begin position="1"/>
        <end position="33"/>
    </location>
</feature>
<feature type="region of interest" description="Disordered" evidence="2">
    <location>
        <begin position="152"/>
        <end position="177"/>
    </location>
</feature>
<evidence type="ECO:0000313" key="3">
    <source>
        <dbReference type="EMBL" id="JAI67317.1"/>
    </source>
</evidence>
<feature type="compositionally biased region" description="Acidic residues" evidence="2">
    <location>
        <begin position="197"/>
        <end position="230"/>
    </location>
</feature>
<name>A0A0P4WEY0_SCYOL</name>
<evidence type="ECO:0000256" key="1">
    <source>
        <dbReference type="SAM" id="Coils"/>
    </source>
</evidence>
<evidence type="ECO:0000256" key="2">
    <source>
        <dbReference type="SAM" id="MobiDB-lite"/>
    </source>
</evidence>
<feature type="region of interest" description="Disordered" evidence="2">
    <location>
        <begin position="195"/>
        <end position="230"/>
    </location>
</feature>
<dbReference type="InterPro" id="IPR019351">
    <property type="entry name" value="DUF2039"/>
</dbReference>
<organism evidence="3">
    <name type="scientific">Scylla olivacea</name>
    <name type="common">Orange mud crab</name>
    <name type="synonym">Cancer olivacea</name>
    <dbReference type="NCBI Taxonomy" id="85551"/>
    <lineage>
        <taxon>Eukaryota</taxon>
        <taxon>Metazoa</taxon>
        <taxon>Ecdysozoa</taxon>
        <taxon>Arthropoda</taxon>
        <taxon>Crustacea</taxon>
        <taxon>Multicrustacea</taxon>
        <taxon>Malacostraca</taxon>
        <taxon>Eumalacostraca</taxon>
        <taxon>Eucarida</taxon>
        <taxon>Decapoda</taxon>
        <taxon>Pleocyemata</taxon>
        <taxon>Brachyura</taxon>
        <taxon>Eubrachyura</taxon>
        <taxon>Portunoidea</taxon>
        <taxon>Portunidae</taxon>
        <taxon>Portuninae</taxon>
        <taxon>Scylla</taxon>
    </lineage>
</organism>
<sequence>MSCQRGNASRTRKQKHSNTTAFKNNLHDSSKRTRAMNNMEITEVCKRCQEVIAWKVKYKKYKPLSQPKTCTKCCQKNIKDAYHTVCISCAKELQVCCKCGKKEEIIAHKPPSKTEHLQTMAELEAEVKCLSERKRRAYYRYLEKLEGKTKRRKKPIKSSEVESVTSEHENEEDEVAVSMDEYFKNARQKLEELMKEMEDDEFYEDLQDLDLNSEDESYDKEEGSDEREDS</sequence>
<reference evidence="3" key="1">
    <citation type="submission" date="2015-09" db="EMBL/GenBank/DDBJ databases">
        <title>Scylla olivacea transcriptome.</title>
        <authorList>
            <person name="Ikhwanuddin M."/>
        </authorList>
    </citation>
    <scope>NUCLEOTIDE SEQUENCE</scope>
</reference>